<evidence type="ECO:0000313" key="3">
    <source>
        <dbReference type="Proteomes" id="UP000824014"/>
    </source>
</evidence>
<sequence length="326" mass="36737">MKRLLFTILAVAAIGLGFAACERLTFGCDYHLTVTWQERKEQADSLPLQTARVYAFYADPSQWQVTSIEDARAGVITSVSNPARRRSYDLTAEPTGKYGNEFDLRFDSSPAMVLVADENYPMWATGDANVAAGLANLYVKLKFRPLDWKNSSTEPIEKGSWKFYGYANVHIPIDTELTVIPSVWEEGQSTSELLQTAGCYIFYGIQKGKGDVTSWEEARSGRAQKQLDNGDWETVTSDQQGVWVENAQITAHLNQRYAMVVVFNDVSPSSALRMYAFCYLDLENNPELLEENICFDLRNPSAEQTYDIWTVRIEGLEEEQPEEPAA</sequence>
<name>A0A9D2IM61_9BACT</name>
<reference evidence="2" key="2">
    <citation type="submission" date="2021-04" db="EMBL/GenBank/DDBJ databases">
        <authorList>
            <person name="Gilroy R."/>
        </authorList>
    </citation>
    <scope>NUCLEOTIDE SEQUENCE</scope>
    <source>
        <strain evidence="2">ChiHjej11B10-19426</strain>
    </source>
</reference>
<feature type="chain" id="PRO_5039359727" description="DUF4961 domain-containing protein" evidence="1">
    <location>
        <begin position="20"/>
        <end position="326"/>
    </location>
</feature>
<evidence type="ECO:0000256" key="1">
    <source>
        <dbReference type="SAM" id="SignalP"/>
    </source>
</evidence>
<gene>
    <name evidence="2" type="ORF">H9816_06330</name>
</gene>
<organism evidence="2 3">
    <name type="scientific">Candidatus Tidjanibacter faecipullorum</name>
    <dbReference type="NCBI Taxonomy" id="2838766"/>
    <lineage>
        <taxon>Bacteria</taxon>
        <taxon>Pseudomonadati</taxon>
        <taxon>Bacteroidota</taxon>
        <taxon>Bacteroidia</taxon>
        <taxon>Bacteroidales</taxon>
        <taxon>Rikenellaceae</taxon>
        <taxon>Tidjanibacter</taxon>
    </lineage>
</organism>
<keyword evidence="1" id="KW-0732">Signal</keyword>
<comment type="caution">
    <text evidence="2">The sequence shown here is derived from an EMBL/GenBank/DDBJ whole genome shotgun (WGS) entry which is preliminary data.</text>
</comment>
<reference evidence="2" key="1">
    <citation type="journal article" date="2021" name="PeerJ">
        <title>Extensive microbial diversity within the chicken gut microbiome revealed by metagenomics and culture.</title>
        <authorList>
            <person name="Gilroy R."/>
            <person name="Ravi A."/>
            <person name="Getino M."/>
            <person name="Pursley I."/>
            <person name="Horton D.L."/>
            <person name="Alikhan N.F."/>
            <person name="Baker D."/>
            <person name="Gharbi K."/>
            <person name="Hall N."/>
            <person name="Watson M."/>
            <person name="Adriaenssens E.M."/>
            <person name="Foster-Nyarko E."/>
            <person name="Jarju S."/>
            <person name="Secka A."/>
            <person name="Antonio M."/>
            <person name="Oren A."/>
            <person name="Chaudhuri R.R."/>
            <person name="La Ragione R."/>
            <person name="Hildebrand F."/>
            <person name="Pallen M.J."/>
        </authorList>
    </citation>
    <scope>NUCLEOTIDE SEQUENCE</scope>
    <source>
        <strain evidence="2">ChiHjej11B10-19426</strain>
    </source>
</reference>
<evidence type="ECO:0000313" key="2">
    <source>
        <dbReference type="EMBL" id="HIZ15510.1"/>
    </source>
</evidence>
<accession>A0A9D2IM61</accession>
<dbReference type="EMBL" id="DXCC01000020">
    <property type="protein sequence ID" value="HIZ15510.1"/>
    <property type="molecule type" value="Genomic_DNA"/>
</dbReference>
<evidence type="ECO:0008006" key="4">
    <source>
        <dbReference type="Google" id="ProtNLM"/>
    </source>
</evidence>
<dbReference type="AlphaFoldDB" id="A0A9D2IM61"/>
<proteinExistence type="predicted"/>
<protein>
    <recommendedName>
        <fullName evidence="4">DUF4961 domain-containing protein</fullName>
    </recommendedName>
</protein>
<dbReference type="Proteomes" id="UP000824014">
    <property type="component" value="Unassembled WGS sequence"/>
</dbReference>
<dbReference type="PROSITE" id="PS51257">
    <property type="entry name" value="PROKAR_LIPOPROTEIN"/>
    <property type="match status" value="1"/>
</dbReference>
<feature type="signal peptide" evidence="1">
    <location>
        <begin position="1"/>
        <end position="19"/>
    </location>
</feature>